<dbReference type="Proteomes" id="UP000183413">
    <property type="component" value="Unassembled WGS sequence"/>
</dbReference>
<reference evidence="2 3" key="1">
    <citation type="submission" date="2016-10" db="EMBL/GenBank/DDBJ databases">
        <authorList>
            <person name="de Groot N.N."/>
        </authorList>
    </citation>
    <scope>NUCLEOTIDE SEQUENCE [LARGE SCALE GENOMIC DNA]</scope>
    <source>
        <strain evidence="2 3">DSM 43067</strain>
    </source>
</reference>
<name>A0A1I5GEB2_9ACTN</name>
<dbReference type="eggNOG" id="ENOG5033D4C">
    <property type="taxonomic scope" value="Bacteria"/>
</dbReference>
<sequence length="81" mass="8946">MTDQAQYLSAHIQERLAAEAYELGIRVDVRGDVVHLHGEVVSEERRRDVEDAARVAAGGREICNELHVVAVPAPEGEERIS</sequence>
<keyword evidence="3" id="KW-1185">Reference proteome</keyword>
<evidence type="ECO:0000313" key="3">
    <source>
        <dbReference type="Proteomes" id="UP000183413"/>
    </source>
</evidence>
<organism evidence="2 3">
    <name type="scientific">Actinomadura madurae</name>
    <dbReference type="NCBI Taxonomy" id="1993"/>
    <lineage>
        <taxon>Bacteria</taxon>
        <taxon>Bacillati</taxon>
        <taxon>Actinomycetota</taxon>
        <taxon>Actinomycetes</taxon>
        <taxon>Streptosporangiales</taxon>
        <taxon>Thermomonosporaceae</taxon>
        <taxon>Actinomadura</taxon>
    </lineage>
</organism>
<feature type="domain" description="BON" evidence="1">
    <location>
        <begin position="4"/>
        <end position="70"/>
    </location>
</feature>
<dbReference type="RefSeq" id="WP_021598098.1">
    <property type="nucleotide sequence ID" value="NZ_FOVH01000005.1"/>
</dbReference>
<dbReference type="STRING" id="1993.SAMN04489713_105163"/>
<evidence type="ECO:0000313" key="2">
    <source>
        <dbReference type="EMBL" id="SFO34324.1"/>
    </source>
</evidence>
<dbReference type="InterPro" id="IPR007055">
    <property type="entry name" value="BON_dom"/>
</dbReference>
<dbReference type="EMBL" id="FOVH01000005">
    <property type="protein sequence ID" value="SFO34324.1"/>
    <property type="molecule type" value="Genomic_DNA"/>
</dbReference>
<evidence type="ECO:0000259" key="1">
    <source>
        <dbReference type="PROSITE" id="PS50914"/>
    </source>
</evidence>
<protein>
    <submittedName>
        <fullName evidence="2">BON domain-containing protein</fullName>
    </submittedName>
</protein>
<accession>A0A1I5GEB2</accession>
<dbReference type="OrthoDB" id="4474880at2"/>
<dbReference type="InParanoid" id="A0A1I5GEB2"/>
<dbReference type="Pfam" id="PF04972">
    <property type="entry name" value="BON"/>
    <property type="match status" value="1"/>
</dbReference>
<gene>
    <name evidence="2" type="ORF">SAMN04489713_105163</name>
</gene>
<proteinExistence type="predicted"/>
<dbReference type="AlphaFoldDB" id="A0A1I5GEB2"/>
<dbReference type="PROSITE" id="PS50914">
    <property type="entry name" value="BON"/>
    <property type="match status" value="1"/>
</dbReference>
<dbReference type="Gene3D" id="3.30.1340.30">
    <property type="match status" value="1"/>
</dbReference>